<dbReference type="InterPro" id="IPR029047">
    <property type="entry name" value="HSP70_peptide-bd_sf"/>
</dbReference>
<comment type="caution">
    <text evidence="6">The sequence shown here is derived from an EMBL/GenBank/DDBJ whole genome shotgun (WGS) entry which is preliminary data.</text>
</comment>
<dbReference type="InterPro" id="IPR029048">
    <property type="entry name" value="HSP70_C_sf"/>
</dbReference>
<keyword evidence="7" id="KW-1185">Reference proteome</keyword>
<keyword evidence="3 4" id="KW-0067">ATP-binding</keyword>
<dbReference type="GO" id="GO:0140662">
    <property type="term" value="F:ATP-dependent protein folding chaperone"/>
    <property type="evidence" value="ECO:0007669"/>
    <property type="project" value="InterPro"/>
</dbReference>
<keyword evidence="6" id="KW-0346">Stress response</keyword>
<dbReference type="Proteomes" id="UP001140206">
    <property type="component" value="Chromosome 5"/>
</dbReference>
<sequence length="654" mass="72521">MLGWGEEEWEGVDTGGEAMGPWLKERPSLPKPLTFLQEEEFRPMASKGTKAPAIGIDLGTTYSCVAVWQDNHNRVEIIPNDQGNRITPSCVTFTEEGRLLGDAAKNKTDMNPTNSVFAIKRLIGRRYSDSSVQNDMKLWPFKVVAGPKDRPKIVVNYRGIEKQFYAEEISSMVLVKMKEVAETYLGCIVKNAVITVPAYFNDSQRQATKNAGTIAGLNVMRIMDEPTAAAIAYGFDKITKDSKKKRVLIFDLGGGTFDVSLLSVLHGKFVVQATTGDTHLGGEDFDDLLVDHCVKEFKKKYNKDITGNAKSLRRLRTACERAKRILSSSVMTSIDVDYLYEGVDFSTRISRARFEELNKELFTRCTHLIEKCLGDAKMDKTGVDVVVLVGGSIRIPKIQQLVQDFFDGKKPCKEIHPDEAVAHGAAIQAANLIGQRDKEVQKLVLVDVTPLSLGVDTVDEGMSVVVPRNTPIPTKLKRGFETNIDNQTSVRIAVYEGESAEIKYNNLLGEFEIDGIDPAPKGVTKLDVWFDIDADGILTVSAKVKSSGQKKEIVISKQNGELTAAEIQKMIEDAAHYKAEDEKHKARISLEYLAEKLKSMALDSARSASEMKSMEDKAENAIAWLETNHLAEIGEINKQLKELKTSFPALCEEN</sequence>
<proteinExistence type="inferred from homology"/>
<keyword evidence="2 4" id="KW-0547">Nucleotide-binding</keyword>
<feature type="compositionally biased region" description="Acidic residues" evidence="5">
    <location>
        <begin position="1"/>
        <end position="11"/>
    </location>
</feature>
<dbReference type="Gene3D" id="2.60.34.10">
    <property type="entry name" value="Substrate Binding Domain Of DNAk, Chain A, domain 1"/>
    <property type="match status" value="1"/>
</dbReference>
<dbReference type="InterPro" id="IPR013126">
    <property type="entry name" value="Hsp_70_fam"/>
</dbReference>
<evidence type="ECO:0000256" key="2">
    <source>
        <dbReference type="ARBA" id="ARBA00022741"/>
    </source>
</evidence>
<evidence type="ECO:0000256" key="1">
    <source>
        <dbReference type="ARBA" id="ARBA00007381"/>
    </source>
</evidence>
<feature type="region of interest" description="Disordered" evidence="5">
    <location>
        <begin position="1"/>
        <end position="26"/>
    </location>
</feature>
<evidence type="ECO:0000313" key="6">
    <source>
        <dbReference type="EMBL" id="KAJ4746011.1"/>
    </source>
</evidence>
<gene>
    <name evidence="6" type="ORF">LUZ62_080416</name>
</gene>
<dbReference type="InterPro" id="IPR018181">
    <property type="entry name" value="Heat_shock_70_CS"/>
</dbReference>
<dbReference type="SUPFAM" id="SSF100934">
    <property type="entry name" value="Heat shock protein 70kD (HSP70), C-terminal subdomain"/>
    <property type="match status" value="1"/>
</dbReference>
<dbReference type="Pfam" id="PF00012">
    <property type="entry name" value="HSP70"/>
    <property type="match status" value="1"/>
</dbReference>
<evidence type="ECO:0000256" key="4">
    <source>
        <dbReference type="RuleBase" id="RU003322"/>
    </source>
</evidence>
<evidence type="ECO:0000256" key="3">
    <source>
        <dbReference type="ARBA" id="ARBA00022840"/>
    </source>
</evidence>
<dbReference type="PRINTS" id="PR00301">
    <property type="entry name" value="HEATSHOCK70"/>
</dbReference>
<organism evidence="6 7">
    <name type="scientific">Rhynchospora pubera</name>
    <dbReference type="NCBI Taxonomy" id="906938"/>
    <lineage>
        <taxon>Eukaryota</taxon>
        <taxon>Viridiplantae</taxon>
        <taxon>Streptophyta</taxon>
        <taxon>Embryophyta</taxon>
        <taxon>Tracheophyta</taxon>
        <taxon>Spermatophyta</taxon>
        <taxon>Magnoliopsida</taxon>
        <taxon>Liliopsida</taxon>
        <taxon>Poales</taxon>
        <taxon>Cyperaceae</taxon>
        <taxon>Cyperoideae</taxon>
        <taxon>Rhynchosporeae</taxon>
        <taxon>Rhynchospora</taxon>
    </lineage>
</organism>
<accession>A0AAV8BS67</accession>
<dbReference type="AlphaFoldDB" id="A0AAV8BS67"/>
<dbReference type="SUPFAM" id="SSF53067">
    <property type="entry name" value="Actin-like ATPase domain"/>
    <property type="match status" value="2"/>
</dbReference>
<dbReference type="EMBL" id="JAMFTS010000005">
    <property type="protein sequence ID" value="KAJ4746011.1"/>
    <property type="molecule type" value="Genomic_DNA"/>
</dbReference>
<name>A0AAV8BS67_9POAL</name>
<comment type="similarity">
    <text evidence="1 4">Belongs to the heat shock protein 70 family.</text>
</comment>
<dbReference type="GO" id="GO:0005524">
    <property type="term" value="F:ATP binding"/>
    <property type="evidence" value="ECO:0007669"/>
    <property type="project" value="UniProtKB-KW"/>
</dbReference>
<protein>
    <submittedName>
        <fullName evidence="6">Heat shock 70 kDa protein</fullName>
    </submittedName>
</protein>
<dbReference type="PANTHER" id="PTHR19375">
    <property type="entry name" value="HEAT SHOCK PROTEIN 70KDA"/>
    <property type="match status" value="1"/>
</dbReference>
<dbReference type="FunFam" id="3.30.30.30:FF:000001">
    <property type="entry name" value="heat shock 70 kDa protein-like"/>
    <property type="match status" value="1"/>
</dbReference>
<dbReference type="Gene3D" id="3.30.30.30">
    <property type="match status" value="1"/>
</dbReference>
<dbReference type="InterPro" id="IPR043129">
    <property type="entry name" value="ATPase_NBD"/>
</dbReference>
<reference evidence="6" key="1">
    <citation type="submission" date="2022-08" db="EMBL/GenBank/DDBJ databases">
        <authorList>
            <person name="Marques A."/>
        </authorList>
    </citation>
    <scope>NUCLEOTIDE SEQUENCE</scope>
    <source>
        <strain evidence="6">RhyPub2mFocal</strain>
        <tissue evidence="6">Leaves</tissue>
    </source>
</reference>
<evidence type="ECO:0000256" key="5">
    <source>
        <dbReference type="SAM" id="MobiDB-lite"/>
    </source>
</evidence>
<dbReference type="PROSITE" id="PS00297">
    <property type="entry name" value="HSP70_1"/>
    <property type="match status" value="1"/>
</dbReference>
<dbReference type="FunFam" id="3.30.420.40:FF:000026">
    <property type="entry name" value="Heat shock protein 70"/>
    <property type="match status" value="1"/>
</dbReference>
<dbReference type="Gene3D" id="3.90.640.10">
    <property type="entry name" value="Actin, Chain A, domain 4"/>
    <property type="match status" value="1"/>
</dbReference>
<evidence type="ECO:0000313" key="7">
    <source>
        <dbReference type="Proteomes" id="UP001140206"/>
    </source>
</evidence>
<dbReference type="FunFam" id="3.90.640.10:FF:000002">
    <property type="entry name" value="Heat shock 70 kDa"/>
    <property type="match status" value="1"/>
</dbReference>
<dbReference type="Gene3D" id="3.30.420.40">
    <property type="match status" value="2"/>
</dbReference>
<dbReference type="PROSITE" id="PS00329">
    <property type="entry name" value="HSP70_2"/>
    <property type="match status" value="1"/>
</dbReference>
<dbReference type="FunFam" id="2.60.34.10:FF:000012">
    <property type="entry name" value="Heat shock 70 kDa protein"/>
    <property type="match status" value="1"/>
</dbReference>
<dbReference type="SUPFAM" id="SSF100920">
    <property type="entry name" value="Heat shock protein 70kD (HSP70), peptide-binding domain"/>
    <property type="match status" value="1"/>
</dbReference>